<keyword evidence="1" id="KW-1133">Transmembrane helix</keyword>
<keyword evidence="3" id="KW-1185">Reference proteome</keyword>
<gene>
    <name evidence="2" type="ORF">L207DRAFT_629416</name>
</gene>
<feature type="transmembrane region" description="Helical" evidence="1">
    <location>
        <begin position="56"/>
        <end position="76"/>
    </location>
</feature>
<evidence type="ECO:0000313" key="2">
    <source>
        <dbReference type="EMBL" id="PMD44865.1"/>
    </source>
</evidence>
<dbReference type="EMBL" id="KZ613940">
    <property type="protein sequence ID" value="PMD44865.1"/>
    <property type="molecule type" value="Genomic_DNA"/>
</dbReference>
<keyword evidence="1" id="KW-0812">Transmembrane</keyword>
<dbReference type="OrthoDB" id="4829316at2759"/>
<evidence type="ECO:0000256" key="1">
    <source>
        <dbReference type="SAM" id="Phobius"/>
    </source>
</evidence>
<protein>
    <submittedName>
        <fullName evidence="2">Uncharacterized protein</fullName>
    </submittedName>
</protein>
<dbReference type="Proteomes" id="UP000235786">
    <property type="component" value="Unassembled WGS sequence"/>
</dbReference>
<evidence type="ECO:0000313" key="3">
    <source>
        <dbReference type="Proteomes" id="UP000235786"/>
    </source>
</evidence>
<keyword evidence="1" id="KW-0472">Membrane</keyword>
<organism evidence="2 3">
    <name type="scientific">Hyaloscypha variabilis (strain UAMH 11265 / GT02V1 / F)</name>
    <name type="common">Meliniomyces variabilis</name>
    <dbReference type="NCBI Taxonomy" id="1149755"/>
    <lineage>
        <taxon>Eukaryota</taxon>
        <taxon>Fungi</taxon>
        <taxon>Dikarya</taxon>
        <taxon>Ascomycota</taxon>
        <taxon>Pezizomycotina</taxon>
        <taxon>Leotiomycetes</taxon>
        <taxon>Helotiales</taxon>
        <taxon>Hyaloscyphaceae</taxon>
        <taxon>Hyaloscypha</taxon>
        <taxon>Hyaloscypha variabilis</taxon>
    </lineage>
</organism>
<dbReference type="AlphaFoldDB" id="A0A2J6S294"/>
<proteinExistence type="predicted"/>
<reference evidence="2 3" key="1">
    <citation type="submission" date="2016-04" db="EMBL/GenBank/DDBJ databases">
        <title>A degradative enzymes factory behind the ericoid mycorrhizal symbiosis.</title>
        <authorList>
            <consortium name="DOE Joint Genome Institute"/>
            <person name="Martino E."/>
            <person name="Morin E."/>
            <person name="Grelet G."/>
            <person name="Kuo A."/>
            <person name="Kohler A."/>
            <person name="Daghino S."/>
            <person name="Barry K."/>
            <person name="Choi C."/>
            <person name="Cichocki N."/>
            <person name="Clum A."/>
            <person name="Copeland A."/>
            <person name="Hainaut M."/>
            <person name="Haridas S."/>
            <person name="Labutti K."/>
            <person name="Lindquist E."/>
            <person name="Lipzen A."/>
            <person name="Khouja H.-R."/>
            <person name="Murat C."/>
            <person name="Ohm R."/>
            <person name="Olson A."/>
            <person name="Spatafora J."/>
            <person name="Veneault-Fourrey C."/>
            <person name="Henrissat B."/>
            <person name="Grigoriev I."/>
            <person name="Martin F."/>
            <person name="Perotto S."/>
        </authorList>
    </citation>
    <scope>NUCLEOTIDE SEQUENCE [LARGE SCALE GENOMIC DNA]</scope>
    <source>
        <strain evidence="2 3">F</strain>
    </source>
</reference>
<sequence length="88" mass="10061">MAPITPLMRMVAQRRTLSIFTRARAVVRTFEPHPFERLPLTQKAAKADWGKQIRHVGDAAMFYFPAFGIFLGWPLLAEKMTDGHIGDY</sequence>
<name>A0A2J6S294_HYAVF</name>
<accession>A0A2J6S294</accession>